<dbReference type="SUPFAM" id="SSF56112">
    <property type="entry name" value="Protein kinase-like (PK-like)"/>
    <property type="match status" value="1"/>
</dbReference>
<dbReference type="RefSeq" id="WP_279251101.1">
    <property type="nucleotide sequence ID" value="NZ_SHNP01000001.1"/>
</dbReference>
<comment type="caution">
    <text evidence="3">The sequence shown here is derived from an EMBL/GenBank/DDBJ whole genome shotgun (WGS) entry which is preliminary data.</text>
</comment>
<dbReference type="Gene3D" id="3.30.200.20">
    <property type="entry name" value="Phosphorylase Kinase, domain 1"/>
    <property type="match status" value="1"/>
</dbReference>
<dbReference type="InterPro" id="IPR011009">
    <property type="entry name" value="Kinase-like_dom_sf"/>
</dbReference>
<dbReference type="Pfam" id="PF19802">
    <property type="entry name" value="DUF6285"/>
    <property type="match status" value="1"/>
</dbReference>
<dbReference type="EMBL" id="SHNP01000001">
    <property type="protein sequence ID" value="MCX2972034.1"/>
    <property type="molecule type" value="Genomic_DNA"/>
</dbReference>
<dbReference type="InterPro" id="IPR051678">
    <property type="entry name" value="AGP_Transferase"/>
</dbReference>
<gene>
    <name evidence="3" type="ORF">EYC87_00355</name>
</gene>
<dbReference type="PANTHER" id="PTHR21310:SF57">
    <property type="entry name" value="BLR2944 PROTEIN"/>
    <property type="match status" value="1"/>
</dbReference>
<dbReference type="InterPro" id="IPR002575">
    <property type="entry name" value="Aminoglycoside_PTrfase"/>
</dbReference>
<dbReference type="Gene3D" id="3.90.1200.10">
    <property type="match status" value="1"/>
</dbReference>
<sequence>MEDALSERIEIVLRREFDEFYELESCQQLSAGASQETWRITFRSRSGESRLALRRRQPNAVSQSGAGAITLEIEAALLRLAVQSGIPGPEVFYVLQPDDQLGSGFIMQWLDGETLGQRINRAPELADIRPQLARQCGELLGRIHRLPWQNTALADQLPSITPADLVDQTWEYYCDINVPVPMIDYTWRWLKDNLPVDSRHTLVHGDFRNGNLMVTAGAGINAVLDWELAHIGDPMRDLGWLCVNSWRFGNSELPVGGFGHLDDLLAGYESTSGLNVDRQTLRFWQVFGSFWWAMVTLQMAQAWRTGETPSLERPVIGRRSSEAQMDCVSLLIPGDYRLPASDDSTVTGTQLPMPGELLAGVEAFLRETVAKQLDGHSQFLARVAANSLSIAQREFRHGAKIAQEETARLGELLTANDDLDTLRWELVHQLRDSLPLNTQGLAEHLRQTVACQLFLDQPGYSALKNEY</sequence>
<proteinExistence type="predicted"/>
<evidence type="ECO:0000259" key="1">
    <source>
        <dbReference type="Pfam" id="PF01636"/>
    </source>
</evidence>
<dbReference type="InterPro" id="IPR046252">
    <property type="entry name" value="DUF6285"/>
</dbReference>
<evidence type="ECO:0000259" key="2">
    <source>
        <dbReference type="Pfam" id="PF19802"/>
    </source>
</evidence>
<dbReference type="Pfam" id="PF01636">
    <property type="entry name" value="APH"/>
    <property type="match status" value="1"/>
</dbReference>
<dbReference type="InterPro" id="IPR041726">
    <property type="entry name" value="ACAD10_11_N"/>
</dbReference>
<accession>A0ABT3SQA4</accession>
<dbReference type="PANTHER" id="PTHR21310">
    <property type="entry name" value="AMINOGLYCOSIDE PHOSPHOTRANSFERASE-RELATED-RELATED"/>
    <property type="match status" value="1"/>
</dbReference>
<reference evidence="3" key="1">
    <citation type="submission" date="2019-02" db="EMBL/GenBank/DDBJ databases">
        <authorList>
            <person name="Li S.-H."/>
        </authorList>
    </citation>
    <scope>NUCLEOTIDE SEQUENCE</scope>
    <source>
        <strain evidence="3">IMCC8485</strain>
    </source>
</reference>
<name>A0ABT3SQA4_9GAMM</name>
<protein>
    <submittedName>
        <fullName evidence="3">Phosphotransferase family protein</fullName>
    </submittedName>
</protein>
<evidence type="ECO:0000313" key="3">
    <source>
        <dbReference type="EMBL" id="MCX2972034.1"/>
    </source>
</evidence>
<feature type="domain" description="DUF6285" evidence="2">
    <location>
        <begin position="372"/>
        <end position="460"/>
    </location>
</feature>
<dbReference type="Proteomes" id="UP001143307">
    <property type="component" value="Unassembled WGS sequence"/>
</dbReference>
<evidence type="ECO:0000313" key="4">
    <source>
        <dbReference type="Proteomes" id="UP001143307"/>
    </source>
</evidence>
<organism evidence="3 4">
    <name type="scientific">Candidatus Seongchinamella marina</name>
    <dbReference type="NCBI Taxonomy" id="2518990"/>
    <lineage>
        <taxon>Bacteria</taxon>
        <taxon>Pseudomonadati</taxon>
        <taxon>Pseudomonadota</taxon>
        <taxon>Gammaproteobacteria</taxon>
        <taxon>Cellvibrionales</taxon>
        <taxon>Halieaceae</taxon>
        <taxon>Seongchinamella</taxon>
    </lineage>
</organism>
<keyword evidence="4" id="KW-1185">Reference proteome</keyword>
<feature type="domain" description="Aminoglycoside phosphotransferase" evidence="1">
    <location>
        <begin position="26"/>
        <end position="271"/>
    </location>
</feature>
<dbReference type="CDD" id="cd05154">
    <property type="entry name" value="ACAD10_11_N-like"/>
    <property type="match status" value="1"/>
</dbReference>